<reference evidence="1" key="1">
    <citation type="submission" date="2021-06" db="EMBL/GenBank/DDBJ databases">
        <authorList>
            <person name="Kallberg Y."/>
            <person name="Tangrot J."/>
            <person name="Rosling A."/>
        </authorList>
    </citation>
    <scope>NUCLEOTIDE SEQUENCE</scope>
    <source>
        <strain evidence="1">28 12/20/2015</strain>
    </source>
</reference>
<protein>
    <submittedName>
        <fullName evidence="1">7474_t:CDS:1</fullName>
    </submittedName>
</protein>
<comment type="caution">
    <text evidence="1">The sequence shown here is derived from an EMBL/GenBank/DDBJ whole genome shotgun (WGS) entry which is preliminary data.</text>
</comment>
<proteinExistence type="predicted"/>
<feature type="non-terminal residue" evidence="1">
    <location>
        <position position="1"/>
    </location>
</feature>
<dbReference type="Proteomes" id="UP000789366">
    <property type="component" value="Unassembled WGS sequence"/>
</dbReference>
<dbReference type="EMBL" id="CAJVPW010055169">
    <property type="protein sequence ID" value="CAG8772825.1"/>
    <property type="molecule type" value="Genomic_DNA"/>
</dbReference>
<keyword evidence="2" id="KW-1185">Reference proteome</keyword>
<evidence type="ECO:0000313" key="2">
    <source>
        <dbReference type="Proteomes" id="UP000789366"/>
    </source>
</evidence>
<accession>A0ACA9R1M2</accession>
<sequence>RTQNSNEENTDNLLQALLKPDLSNGMKLFLYSKLENKFSELDKKVSLKKIEQKIQRNGPCILKIAFRTSILYQEIGSYLIIEFKIIPKWLYSLTNKEFEKFINEYQKESEICFAGAQL</sequence>
<evidence type="ECO:0000313" key="1">
    <source>
        <dbReference type="EMBL" id="CAG8772825.1"/>
    </source>
</evidence>
<name>A0ACA9R1M2_9GLOM</name>
<gene>
    <name evidence="1" type="ORF">SPELUC_LOCUS15886</name>
</gene>
<organism evidence="1 2">
    <name type="scientific">Cetraspora pellucida</name>
    <dbReference type="NCBI Taxonomy" id="1433469"/>
    <lineage>
        <taxon>Eukaryota</taxon>
        <taxon>Fungi</taxon>
        <taxon>Fungi incertae sedis</taxon>
        <taxon>Mucoromycota</taxon>
        <taxon>Glomeromycotina</taxon>
        <taxon>Glomeromycetes</taxon>
        <taxon>Diversisporales</taxon>
        <taxon>Gigasporaceae</taxon>
        <taxon>Cetraspora</taxon>
    </lineage>
</organism>